<dbReference type="AlphaFoldDB" id="A0AA38HNI0"/>
<proteinExistence type="predicted"/>
<evidence type="ECO:0000313" key="2">
    <source>
        <dbReference type="EMBL" id="KAJ3640271.1"/>
    </source>
</evidence>
<reference evidence="2" key="1">
    <citation type="journal article" date="2023" name="G3 (Bethesda)">
        <title>Whole genome assemblies of Zophobas morio and Tenebrio molitor.</title>
        <authorList>
            <person name="Kaur S."/>
            <person name="Stinson S.A."/>
            <person name="diCenzo G.C."/>
        </authorList>
    </citation>
    <scope>NUCLEOTIDE SEQUENCE</scope>
    <source>
        <strain evidence="2">QUZm001</strain>
    </source>
</reference>
<gene>
    <name evidence="2" type="ORF">Zmor_003580</name>
</gene>
<feature type="region of interest" description="Disordered" evidence="1">
    <location>
        <begin position="117"/>
        <end position="136"/>
    </location>
</feature>
<dbReference type="EMBL" id="JALNTZ010000010">
    <property type="protein sequence ID" value="KAJ3640271.1"/>
    <property type="molecule type" value="Genomic_DNA"/>
</dbReference>
<evidence type="ECO:0000256" key="1">
    <source>
        <dbReference type="SAM" id="MobiDB-lite"/>
    </source>
</evidence>
<name>A0AA38HNI0_9CUCU</name>
<organism evidence="2 3">
    <name type="scientific">Zophobas morio</name>
    <dbReference type="NCBI Taxonomy" id="2755281"/>
    <lineage>
        <taxon>Eukaryota</taxon>
        <taxon>Metazoa</taxon>
        <taxon>Ecdysozoa</taxon>
        <taxon>Arthropoda</taxon>
        <taxon>Hexapoda</taxon>
        <taxon>Insecta</taxon>
        <taxon>Pterygota</taxon>
        <taxon>Neoptera</taxon>
        <taxon>Endopterygota</taxon>
        <taxon>Coleoptera</taxon>
        <taxon>Polyphaga</taxon>
        <taxon>Cucujiformia</taxon>
        <taxon>Tenebrionidae</taxon>
        <taxon>Zophobas</taxon>
    </lineage>
</organism>
<sequence length="136" mass="15071">MFGKAYSKACKIETAINWFRKTGIFPLNENIFGDFPHAPSSTDENNTTQLVNAVSPPSRSTMERPTIPLSDPDISPSVPFIVPADVHPVPTIEAPSTSTRRGKAMIVTASPHKQEIMEAKKKHTKKEERVAKKNKM</sequence>
<dbReference type="Proteomes" id="UP001168821">
    <property type="component" value="Unassembled WGS sequence"/>
</dbReference>
<evidence type="ECO:0000313" key="3">
    <source>
        <dbReference type="Proteomes" id="UP001168821"/>
    </source>
</evidence>
<keyword evidence="3" id="KW-1185">Reference proteome</keyword>
<protein>
    <submittedName>
        <fullName evidence="2">Uncharacterized protein</fullName>
    </submittedName>
</protein>
<accession>A0AA38HNI0</accession>
<feature type="compositionally biased region" description="Polar residues" evidence="1">
    <location>
        <begin position="39"/>
        <end position="60"/>
    </location>
</feature>
<comment type="caution">
    <text evidence="2">The sequence shown here is derived from an EMBL/GenBank/DDBJ whole genome shotgun (WGS) entry which is preliminary data.</text>
</comment>
<feature type="region of interest" description="Disordered" evidence="1">
    <location>
        <begin position="36"/>
        <end position="74"/>
    </location>
</feature>